<evidence type="ECO:0000313" key="4">
    <source>
        <dbReference type="Proteomes" id="UP000564704"/>
    </source>
</evidence>
<dbReference type="Gene3D" id="3.10.129.10">
    <property type="entry name" value="Hotdog Thioesterase"/>
    <property type="match status" value="1"/>
</dbReference>
<protein>
    <submittedName>
        <fullName evidence="3">PaaI family thioesterase</fullName>
    </submittedName>
</protein>
<name>A0A844CNG5_9RHOB</name>
<dbReference type="AlphaFoldDB" id="A0A844CNG5"/>
<dbReference type="NCBIfam" id="TIGR00369">
    <property type="entry name" value="unchar_dom_1"/>
    <property type="match status" value="1"/>
</dbReference>
<dbReference type="Proteomes" id="UP000564704">
    <property type="component" value="Unassembled WGS sequence"/>
</dbReference>
<feature type="domain" description="Thioesterase" evidence="2">
    <location>
        <begin position="48"/>
        <end position="120"/>
    </location>
</feature>
<dbReference type="Pfam" id="PF03061">
    <property type="entry name" value="4HBT"/>
    <property type="match status" value="1"/>
</dbReference>
<dbReference type="EMBL" id="SZWE01000001">
    <property type="protein sequence ID" value="MRU16142.1"/>
    <property type="molecule type" value="Genomic_DNA"/>
</dbReference>
<proteinExistence type="predicted"/>
<gene>
    <name evidence="3" type="ORF">FDP25_11940</name>
</gene>
<dbReference type="InterPro" id="IPR006683">
    <property type="entry name" value="Thioestr_dom"/>
</dbReference>
<dbReference type="OrthoDB" id="9806185at2"/>
<keyword evidence="1" id="KW-0378">Hydrolase</keyword>
<dbReference type="GO" id="GO:0016289">
    <property type="term" value="F:acyl-CoA hydrolase activity"/>
    <property type="evidence" value="ECO:0007669"/>
    <property type="project" value="UniProtKB-ARBA"/>
</dbReference>
<reference evidence="3 4" key="1">
    <citation type="submission" date="2019-05" db="EMBL/GenBank/DDBJ databases">
        <title>Roseovarius bejariae sp. nov., a moderately halophylic bacterium isolated from a saline soil in Rambla Salada (Murcia).</title>
        <authorList>
            <person name="Castro D.J."/>
            <person name="Gomez-Altuve A."/>
            <person name="Reina J.C."/>
            <person name="Rodriguez M."/>
            <person name="Sampedro I."/>
            <person name="Llamas I."/>
            <person name="Martinez-Checa F."/>
        </authorList>
    </citation>
    <scope>NUCLEOTIDE SEQUENCE [LARGE SCALE GENOMIC DNA]</scope>
    <source>
        <strain evidence="3 4">A21</strain>
    </source>
</reference>
<evidence type="ECO:0000256" key="1">
    <source>
        <dbReference type="ARBA" id="ARBA00022801"/>
    </source>
</evidence>
<sequence length="140" mass="14943">MNSDVKMMIQQSFASQSLMHTLGAEISSLKNGSVDIIAPILESSRQQHGFAHAGLTFSIGDSAAGYAALSTLPAGHEVLTTEMKINLLAPGKGERLIARGKVIKPGRRLIIVQSDVYAIENDIETHVALMTGTMMPLSPK</sequence>
<dbReference type="CDD" id="cd03443">
    <property type="entry name" value="PaaI_thioesterase"/>
    <property type="match status" value="1"/>
</dbReference>
<accession>A0A844CNG5</accession>
<dbReference type="SUPFAM" id="SSF54637">
    <property type="entry name" value="Thioesterase/thiol ester dehydrase-isomerase"/>
    <property type="match status" value="1"/>
</dbReference>
<keyword evidence="4" id="KW-1185">Reference proteome</keyword>
<comment type="caution">
    <text evidence="3">The sequence shown here is derived from an EMBL/GenBank/DDBJ whole genome shotgun (WGS) entry which is preliminary data.</text>
</comment>
<organism evidence="3 4">
    <name type="scientific">Roseovarius bejariae</name>
    <dbReference type="NCBI Taxonomy" id="2576383"/>
    <lineage>
        <taxon>Bacteria</taxon>
        <taxon>Pseudomonadati</taxon>
        <taxon>Pseudomonadota</taxon>
        <taxon>Alphaproteobacteria</taxon>
        <taxon>Rhodobacterales</taxon>
        <taxon>Roseobacteraceae</taxon>
        <taxon>Roseovarius</taxon>
    </lineage>
</organism>
<evidence type="ECO:0000313" key="3">
    <source>
        <dbReference type="EMBL" id="MRU16142.1"/>
    </source>
</evidence>
<evidence type="ECO:0000259" key="2">
    <source>
        <dbReference type="Pfam" id="PF03061"/>
    </source>
</evidence>
<dbReference type="InterPro" id="IPR029069">
    <property type="entry name" value="HotDog_dom_sf"/>
</dbReference>
<dbReference type="InterPro" id="IPR003736">
    <property type="entry name" value="PAAI_dom"/>
</dbReference>